<dbReference type="GO" id="GO:0098552">
    <property type="term" value="C:side of membrane"/>
    <property type="evidence" value="ECO:0007669"/>
    <property type="project" value="UniProtKB-KW"/>
</dbReference>
<keyword evidence="1" id="KW-0325">Glycoprotein</keyword>
<reference evidence="3 4" key="1">
    <citation type="submission" date="2015-04" db="EMBL/GenBank/DDBJ databases">
        <authorList>
            <person name="Syromyatnikov M.Y."/>
            <person name="Popov V.N."/>
        </authorList>
    </citation>
    <scope>NUCLEOTIDE SEQUENCE [LARGE SCALE GENOMIC DNA]</scope>
</reference>
<sequence>MNRKKFLIFGGAITLIVIIVLAIALPLTLIKSNDDNISFKGSDVLDEVPLIDGHNDFPFNLYLLEQNRLKDVDFNSDLRLNPKWQVNRSFTDLPRMRQGKLGGQFWVAYVRCEHNYKDAAERTLEQIDVIKRLINKYPNDMMYVTEADQIMEAFNQKKVASMIEIEGGHSIDSRLSVLRLYYELGVRCMTLTHSCDLPWADSSPIDDNPSAVKKNLTDWGLKVVEEMNRLGMIIDLSHVSEGVMLAALEHSKAQVIFSHSSVYALQNHHRNVKNNVLLKVKEKNGLVMINFYSSFIGGNDTIDDVINHINYVRDLIGSEHVGIGGDYDGVTSVPKGLEDVSKYPDLFDKLAEEGHGYEPWSKDELKNLAGLNLIRVFKDVERIRDEMKNENIPAIPIPYDDIMNENPDAEKVWIIGGISFLVVVGVTLGIVLPLTVFKSNNDTFKGSDVLDEVPLIDGHNDLPYNLYAIERNRLNDFNFDSDLRLNPKWDSPSSFTDLPRIRQGKLGGQFWVAYVGCNRNYKDAAERTLEQIDVIKRLINKYPNDMMYVTEADQIMEAFNQKKVASMIEIEGGHSIDSRLSVLRLYYELGVRCMTLTHSCDLPWADSSPIDDNPNAVKKNLTDWGLKVVEEMNRLGMIIDLSHVSEGVMLAALEHSQAQVIFSHSSVYALQNHHRNVKDNVLLKVKEKNGLVMINFYSGFIGGSDTIDDVINHINYVRDLIGSEHVGIGGDYDGVDKVPKGLEDVSKYPDLFDKLAEEGHGYKPWSKDELKNLAGLNLIRVFKDVERIRDTLKDEKILDNPIPYDDIKNQNPDVGLLTKSRKMTKNKRIFAVTIIVVIIEVVSGVRLPLSVFQSQEDTFKGSDVLDEVPLIDTHNDLPWNLYRFEKNNLDEFDFDSDLRLNPKWDSPNSFTDLPRIRQGKLGGQFWVAYVSCNDNYKDAAERTLEQIDVIKRLINKYPNDMMYVTEADQIMEAFNQKKVASMIEIEGGHSIDSRLSVLRLYYELGVRCMTLTHSCDLPWADSSPIDDNPSAVKKNLTDWGLKVVEEMNRLGMIIDLSHVSEGVMLAALEHSKAQVIFSHSSVYALRNHHRNVKNNVLLKVKEKNGVVMINFYSSFIGGNNKIDDVINHINYVRDLIGSEHVGIGGDYDGVSAMPEGLEDVSKYPDLFDKLAEEGHGYKPWSKDELKNLAGLNLIRVFKDVERVRDNMKSEDILDDPIPYDDIMNQNPDAGLCRTDIENYKPQESSKSLLSMSYETAETF</sequence>
<keyword evidence="1" id="KW-0336">GPI-anchor</keyword>
<keyword evidence="2" id="KW-1133">Transmembrane helix</keyword>
<keyword evidence="1" id="KW-0224">Dipeptidase</keyword>
<dbReference type="InterPro" id="IPR000180">
    <property type="entry name" value="Dipep_AS"/>
</dbReference>
<evidence type="ECO:0000313" key="4">
    <source>
        <dbReference type="Proteomes" id="UP000183832"/>
    </source>
</evidence>
<comment type="subcellular location">
    <subcellularLocation>
        <location evidence="1">Membrane</location>
        <topology evidence="1">Lipid-anchor</topology>
        <topology evidence="1">GPI-anchor</topology>
    </subcellularLocation>
</comment>
<dbReference type="AlphaFoldDB" id="A0A1J1ITN3"/>
<dbReference type="Pfam" id="PF01244">
    <property type="entry name" value="Peptidase_M19"/>
    <property type="match status" value="3"/>
</dbReference>
<keyword evidence="2" id="KW-0812">Transmembrane</keyword>
<dbReference type="GO" id="GO:0046872">
    <property type="term" value="F:metal ion binding"/>
    <property type="evidence" value="ECO:0007669"/>
    <property type="project" value="UniProtKB-UniRule"/>
</dbReference>
<keyword evidence="1" id="KW-0378">Hydrolase</keyword>
<evidence type="ECO:0000256" key="2">
    <source>
        <dbReference type="SAM" id="Phobius"/>
    </source>
</evidence>
<gene>
    <name evidence="3" type="primary">similar to Dipeptidase 1</name>
    <name evidence="3" type="ORF">CLUMA_CG016457</name>
</gene>
<comment type="cofactor">
    <cofactor evidence="1">
        <name>Zn(2+)</name>
        <dbReference type="ChEBI" id="CHEBI:29105"/>
    </cofactor>
</comment>
<organism evidence="3 4">
    <name type="scientific">Clunio marinus</name>
    <dbReference type="NCBI Taxonomy" id="568069"/>
    <lineage>
        <taxon>Eukaryota</taxon>
        <taxon>Metazoa</taxon>
        <taxon>Ecdysozoa</taxon>
        <taxon>Arthropoda</taxon>
        <taxon>Hexapoda</taxon>
        <taxon>Insecta</taxon>
        <taxon>Pterygota</taxon>
        <taxon>Neoptera</taxon>
        <taxon>Endopterygota</taxon>
        <taxon>Diptera</taxon>
        <taxon>Nematocera</taxon>
        <taxon>Chironomoidea</taxon>
        <taxon>Chironomidae</taxon>
        <taxon>Clunio</taxon>
    </lineage>
</organism>
<dbReference type="GO" id="GO:0070573">
    <property type="term" value="F:metallodipeptidase activity"/>
    <property type="evidence" value="ECO:0007669"/>
    <property type="project" value="InterPro"/>
</dbReference>
<name>A0A1J1ITN3_9DIPT</name>
<dbReference type="Proteomes" id="UP000183832">
    <property type="component" value="Unassembled WGS sequence"/>
</dbReference>
<proteinExistence type="inferred from homology"/>
<feature type="transmembrane region" description="Helical" evidence="2">
    <location>
        <begin position="412"/>
        <end position="437"/>
    </location>
</feature>
<keyword evidence="2" id="KW-0472">Membrane</keyword>
<comment type="similarity">
    <text evidence="1">Belongs to the metallo-dependent hydrolases superfamily. Peptidase M19 family.</text>
</comment>
<dbReference type="OrthoDB" id="445695at2759"/>
<evidence type="ECO:0000256" key="1">
    <source>
        <dbReference type="RuleBase" id="RU341113"/>
    </source>
</evidence>
<dbReference type="PROSITE" id="PS51365">
    <property type="entry name" value="RENAL_DIPEPTIDASE_2"/>
    <property type="match status" value="3"/>
</dbReference>
<protein>
    <recommendedName>
        <fullName evidence="1">Dipeptidase</fullName>
        <ecNumber evidence="1">3.4.13.19</ecNumber>
    </recommendedName>
</protein>
<keyword evidence="1" id="KW-1015">Disulfide bond</keyword>
<keyword evidence="1" id="KW-0645">Protease</keyword>
<dbReference type="EC" id="3.4.13.19" evidence="1"/>
<keyword evidence="4" id="KW-1185">Reference proteome</keyword>
<keyword evidence="1" id="KW-0862">Zinc</keyword>
<dbReference type="CDD" id="cd01301">
    <property type="entry name" value="rDP_like"/>
    <property type="match status" value="3"/>
</dbReference>
<keyword evidence="1" id="KW-0482">Metalloprotease</keyword>
<dbReference type="InterPro" id="IPR032466">
    <property type="entry name" value="Metal_Hydrolase"/>
</dbReference>
<evidence type="ECO:0000313" key="3">
    <source>
        <dbReference type="EMBL" id="CRL03082.1"/>
    </source>
</evidence>
<dbReference type="SUPFAM" id="SSF51556">
    <property type="entry name" value="Metallo-dependent hydrolases"/>
    <property type="match status" value="3"/>
</dbReference>
<feature type="transmembrane region" description="Helical" evidence="2">
    <location>
        <begin position="829"/>
        <end position="849"/>
    </location>
</feature>
<keyword evidence="1" id="KW-0449">Lipoprotein</keyword>
<feature type="transmembrane region" description="Helical" evidence="2">
    <location>
        <begin position="7"/>
        <end position="30"/>
    </location>
</feature>
<comment type="subunit">
    <text evidence="1">Homodimer; disulfide-linked.</text>
</comment>
<dbReference type="EMBL" id="CVRI01000059">
    <property type="protein sequence ID" value="CRL03082.1"/>
    <property type="molecule type" value="Genomic_DNA"/>
</dbReference>
<dbReference type="Gene3D" id="3.20.20.140">
    <property type="entry name" value="Metal-dependent hydrolases"/>
    <property type="match status" value="3"/>
</dbReference>
<dbReference type="PANTHER" id="PTHR10443">
    <property type="entry name" value="MICROSOMAL DIPEPTIDASE"/>
    <property type="match status" value="1"/>
</dbReference>
<dbReference type="InterPro" id="IPR008257">
    <property type="entry name" value="Pept_M19"/>
</dbReference>
<dbReference type="PROSITE" id="PS00869">
    <property type="entry name" value="RENAL_DIPEPTIDASE_1"/>
    <property type="match status" value="3"/>
</dbReference>
<dbReference type="GO" id="GO:0006508">
    <property type="term" value="P:proteolysis"/>
    <property type="evidence" value="ECO:0007669"/>
    <property type="project" value="UniProtKB-KW"/>
</dbReference>
<accession>A0A1J1ITN3</accession>
<comment type="catalytic activity">
    <reaction evidence="1">
        <text>an L-aminoacyl-L-amino acid + H2O = 2 an L-alpha-amino acid</text>
        <dbReference type="Rhea" id="RHEA:48940"/>
        <dbReference type="ChEBI" id="CHEBI:15377"/>
        <dbReference type="ChEBI" id="CHEBI:59869"/>
        <dbReference type="ChEBI" id="CHEBI:77460"/>
        <dbReference type="EC" id="3.4.13.19"/>
    </reaction>
</comment>
<keyword evidence="1" id="KW-0479">Metal-binding</keyword>
<dbReference type="STRING" id="568069.A0A1J1ITN3"/>
<dbReference type="PANTHER" id="PTHR10443:SF45">
    <property type="entry name" value="DIPEPTIDASE"/>
    <property type="match status" value="1"/>
</dbReference>